<dbReference type="PANTHER" id="PTHR11439:SF524">
    <property type="entry name" value="RNA-DIRECTED DNA POLYMERASE, PROTEIN KINASE RLK-PELLE-DLSV FAMILY"/>
    <property type="match status" value="1"/>
</dbReference>
<reference evidence="1" key="1">
    <citation type="journal article" date="2022" name="Int. J. Mol. Sci.">
        <title>Draft Genome of Tanacetum Coccineum: Genomic Comparison of Closely Related Tanacetum-Family Plants.</title>
        <authorList>
            <person name="Yamashiro T."/>
            <person name="Shiraishi A."/>
            <person name="Nakayama K."/>
            <person name="Satake H."/>
        </authorList>
    </citation>
    <scope>NUCLEOTIDE SEQUENCE</scope>
</reference>
<protein>
    <submittedName>
        <fullName evidence="1">Ribonuclease H-like domain-containing protein</fullName>
    </submittedName>
</protein>
<gene>
    <name evidence="1" type="ORF">Tco_0988145</name>
</gene>
<accession>A0ABQ5EQ37</accession>
<comment type="caution">
    <text evidence="1">The sequence shown here is derived from an EMBL/GenBank/DDBJ whole genome shotgun (WGS) entry which is preliminary data.</text>
</comment>
<dbReference type="Proteomes" id="UP001151760">
    <property type="component" value="Unassembled WGS sequence"/>
</dbReference>
<evidence type="ECO:0000313" key="2">
    <source>
        <dbReference type="Proteomes" id="UP001151760"/>
    </source>
</evidence>
<name>A0ABQ5EQ37_9ASTR</name>
<dbReference type="PANTHER" id="PTHR11439">
    <property type="entry name" value="GAG-POL-RELATED RETROTRANSPOSON"/>
    <property type="match status" value="1"/>
</dbReference>
<sequence>MFCFLLRPKAPSTLLPPSYDPQMLGYSLVGNGGGGVGGVGDVFEDALVYESLEVCDEGVCSLCSLCSVVAVGWEVKIGMVLGSVTMGVIEDMDDDCDVVGYPTRIARMDLGANLSEVRLVLLWRIVDEVAEDVGGDERKYRPSQRLPCGALLCPEVLALLASSSPTTMFTNLLLSLKIFSMNCSYLIQSVSSKSESIMDDQFDEGKVDGLSNIFCVSSFFSSITYAVQQLFSSTTTSLVAYSDTDWAGCLTTRRSTSGYCVFLGKNLLFWSSKRQPMLNRSSVEAKYRGVVNAVAESCWLRNLLRELHTPLSSATLVYCDNVSVVYLSSNPVQHQRKKLIEIDIDFVRDLVAAGQVQVLHVPSHYQFADIFTKGLASALFEEFRSSLSVRCPPAQTTGEC</sequence>
<dbReference type="EMBL" id="BQNB010016556">
    <property type="protein sequence ID" value="GJT53091.1"/>
    <property type="molecule type" value="Genomic_DNA"/>
</dbReference>
<dbReference type="CDD" id="cd09272">
    <property type="entry name" value="RNase_HI_RT_Ty1"/>
    <property type="match status" value="1"/>
</dbReference>
<organism evidence="1 2">
    <name type="scientific">Tanacetum coccineum</name>
    <dbReference type="NCBI Taxonomy" id="301880"/>
    <lineage>
        <taxon>Eukaryota</taxon>
        <taxon>Viridiplantae</taxon>
        <taxon>Streptophyta</taxon>
        <taxon>Embryophyta</taxon>
        <taxon>Tracheophyta</taxon>
        <taxon>Spermatophyta</taxon>
        <taxon>Magnoliopsida</taxon>
        <taxon>eudicotyledons</taxon>
        <taxon>Gunneridae</taxon>
        <taxon>Pentapetalae</taxon>
        <taxon>asterids</taxon>
        <taxon>campanulids</taxon>
        <taxon>Asterales</taxon>
        <taxon>Asteraceae</taxon>
        <taxon>Asteroideae</taxon>
        <taxon>Anthemideae</taxon>
        <taxon>Anthemidinae</taxon>
        <taxon>Tanacetum</taxon>
    </lineage>
</organism>
<proteinExistence type="predicted"/>
<evidence type="ECO:0000313" key="1">
    <source>
        <dbReference type="EMBL" id="GJT53091.1"/>
    </source>
</evidence>
<keyword evidence="2" id="KW-1185">Reference proteome</keyword>
<reference evidence="1" key="2">
    <citation type="submission" date="2022-01" db="EMBL/GenBank/DDBJ databases">
        <authorList>
            <person name="Yamashiro T."/>
            <person name="Shiraishi A."/>
            <person name="Satake H."/>
            <person name="Nakayama K."/>
        </authorList>
    </citation>
    <scope>NUCLEOTIDE SEQUENCE</scope>
</reference>